<feature type="binding site" evidence="12 15">
    <location>
        <position position="217"/>
    </location>
    <ligand>
        <name>NAD(+)</name>
        <dbReference type="ChEBI" id="CHEBI:57540"/>
    </ligand>
</feature>
<dbReference type="GO" id="GO:0004399">
    <property type="term" value="F:histidinol dehydrogenase activity"/>
    <property type="evidence" value="ECO:0007669"/>
    <property type="project" value="UniProtKB-UniRule"/>
</dbReference>
<keyword evidence="20" id="KW-1185">Reference proteome</keyword>
<dbReference type="PIRSF" id="PIRSF000099">
    <property type="entry name" value="Histidinol_dh"/>
    <property type="match status" value="1"/>
</dbReference>
<evidence type="ECO:0000256" key="10">
    <source>
        <dbReference type="ARBA" id="ARBA00023102"/>
    </source>
</evidence>
<dbReference type="RefSeq" id="WP_123391630.1">
    <property type="nucleotide sequence ID" value="NZ_RKHO01000001.1"/>
</dbReference>
<dbReference type="HAMAP" id="MF_01024">
    <property type="entry name" value="HisD"/>
    <property type="match status" value="1"/>
</dbReference>
<dbReference type="Pfam" id="PF00815">
    <property type="entry name" value="Histidinol_dh"/>
    <property type="match status" value="1"/>
</dbReference>
<dbReference type="Gene3D" id="1.20.5.1300">
    <property type="match status" value="1"/>
</dbReference>
<evidence type="ECO:0000256" key="8">
    <source>
        <dbReference type="ARBA" id="ARBA00023002"/>
    </source>
</evidence>
<feature type="binding site" evidence="12 16">
    <location>
        <position position="265"/>
    </location>
    <ligand>
        <name>substrate</name>
    </ligand>
</feature>
<evidence type="ECO:0000256" key="16">
    <source>
        <dbReference type="PIRSR" id="PIRSR000099-3"/>
    </source>
</evidence>
<evidence type="ECO:0000256" key="1">
    <source>
        <dbReference type="ARBA" id="ARBA00003850"/>
    </source>
</evidence>
<protein>
    <recommendedName>
        <fullName evidence="5 12">Histidinol dehydrogenase</fullName>
        <shortName evidence="12">HDH</shortName>
        <ecNumber evidence="4 12">1.1.1.23</ecNumber>
    </recommendedName>
</protein>
<evidence type="ECO:0000256" key="3">
    <source>
        <dbReference type="ARBA" id="ARBA00010178"/>
    </source>
</evidence>
<comment type="cofactor">
    <cofactor evidence="12 17">
        <name>Zn(2+)</name>
        <dbReference type="ChEBI" id="CHEBI:29105"/>
    </cofactor>
    <text evidence="12 17">Binds 1 zinc ion per subunit.</text>
</comment>
<reference evidence="19 20" key="1">
    <citation type="submission" date="2018-11" db="EMBL/GenBank/DDBJ databases">
        <title>Sequencing the genomes of 1000 actinobacteria strains.</title>
        <authorList>
            <person name="Klenk H.-P."/>
        </authorList>
    </citation>
    <scope>NUCLEOTIDE SEQUENCE [LARGE SCALE GENOMIC DNA]</scope>
    <source>
        <strain evidence="19 20">DSM 12652</strain>
    </source>
</reference>
<evidence type="ECO:0000256" key="12">
    <source>
        <dbReference type="HAMAP-Rule" id="MF_01024"/>
    </source>
</evidence>
<dbReference type="CDD" id="cd06572">
    <property type="entry name" value="Histidinol_dh"/>
    <property type="match status" value="1"/>
</dbReference>
<keyword evidence="10 12" id="KW-0368">Histidine biosynthesis</keyword>
<dbReference type="UniPathway" id="UPA00031">
    <property type="reaction ID" value="UER00014"/>
</dbReference>
<evidence type="ECO:0000256" key="6">
    <source>
        <dbReference type="ARBA" id="ARBA00022723"/>
    </source>
</evidence>
<keyword evidence="8 12" id="KW-0560">Oxidoreductase</keyword>
<dbReference type="PROSITE" id="PS00611">
    <property type="entry name" value="HISOL_DEHYDROGENASE"/>
    <property type="match status" value="1"/>
</dbReference>
<feature type="binding site" evidence="12 15">
    <location>
        <position position="130"/>
    </location>
    <ligand>
        <name>NAD(+)</name>
        <dbReference type="ChEBI" id="CHEBI:57540"/>
    </ligand>
</feature>
<dbReference type="InterPro" id="IPR001692">
    <property type="entry name" value="Histidinol_DH_CS"/>
</dbReference>
<feature type="binding site" evidence="12 17">
    <location>
        <position position="262"/>
    </location>
    <ligand>
        <name>Zn(2+)</name>
        <dbReference type="ChEBI" id="CHEBI:29105"/>
    </ligand>
</feature>
<feature type="binding site" evidence="12 16">
    <location>
        <position position="365"/>
    </location>
    <ligand>
        <name>substrate</name>
    </ligand>
</feature>
<dbReference type="GO" id="GO:0008270">
    <property type="term" value="F:zinc ion binding"/>
    <property type="evidence" value="ECO:0007669"/>
    <property type="project" value="UniProtKB-UniRule"/>
</dbReference>
<dbReference type="AlphaFoldDB" id="A0A3N2CWT6"/>
<feature type="binding site" evidence="12 17">
    <location>
        <position position="365"/>
    </location>
    <ligand>
        <name>Zn(2+)</name>
        <dbReference type="ChEBI" id="CHEBI:29105"/>
    </ligand>
</feature>
<gene>
    <name evidence="12" type="primary">hisD</name>
    <name evidence="19" type="ORF">EDD33_2893</name>
</gene>
<evidence type="ECO:0000256" key="13">
    <source>
        <dbReference type="PIRNR" id="PIRNR000099"/>
    </source>
</evidence>
<sequence>MIRRIDLRDGAAGTDPDYRTLVPRADFDVEAAVHVVRPICDDVRDRGVEAIREYSRKFDRVEQTDITVPRQALRDALAELDPAIRAGLEESVRRLRLTCEAELESDVVTDLGPGARVTQRLVPVDRVGLYVPGGVAPLVSSVLMNVVPAQVAGVGSIALTSSPQADFGGLPHPTILAACELLGIEEVYAVGGAQAIAMFAHGAGPCRRVDLVTGPGNIYTVSAKRLLKGLVGIDSEAGPTEIAVLADETADAGHVAADLVSQAEHDPMAASVLVTDSLRLADEVEAELDKQVAATRHVERVRTALTGVQSGIVLVDDVEQGLAVVNAYAAEHTEIQTADAATVARRVRNAGAVFVGPWAPVSLGDYCAGSNHVLPTAGCACHSSGLSVRSFLRAIHLVEYSREALDEVAGHVTTLAHAEDLPGHAAAVDVRFDR</sequence>
<comment type="similarity">
    <text evidence="3 12 13 18">Belongs to the histidinol dehydrogenase family.</text>
</comment>
<dbReference type="FunFam" id="3.40.50.1980:FF:000001">
    <property type="entry name" value="Histidinol dehydrogenase"/>
    <property type="match status" value="1"/>
</dbReference>
<keyword evidence="12" id="KW-0028">Amino-acid biosynthesis</keyword>
<dbReference type="InterPro" id="IPR012131">
    <property type="entry name" value="Hstdl_DH"/>
</dbReference>
<feature type="binding site" evidence="12 16">
    <location>
        <position position="419"/>
    </location>
    <ligand>
        <name>substrate</name>
    </ligand>
</feature>
<dbReference type="PRINTS" id="PR00083">
    <property type="entry name" value="HOLDHDRGNASE"/>
</dbReference>
<dbReference type="GO" id="GO:0051287">
    <property type="term" value="F:NAD binding"/>
    <property type="evidence" value="ECO:0007669"/>
    <property type="project" value="InterPro"/>
</dbReference>
<comment type="caution">
    <text evidence="19">The sequence shown here is derived from an EMBL/GenBank/DDBJ whole genome shotgun (WGS) entry which is preliminary data.</text>
</comment>
<feature type="binding site" evidence="12 16">
    <location>
        <position position="240"/>
    </location>
    <ligand>
        <name>substrate</name>
    </ligand>
</feature>
<organism evidence="19 20">
    <name type="scientific">Nocardioides aurantiacus</name>
    <dbReference type="NCBI Taxonomy" id="86796"/>
    <lineage>
        <taxon>Bacteria</taxon>
        <taxon>Bacillati</taxon>
        <taxon>Actinomycetota</taxon>
        <taxon>Actinomycetes</taxon>
        <taxon>Propionibacteriales</taxon>
        <taxon>Nocardioidaceae</taxon>
        <taxon>Nocardioides</taxon>
    </lineage>
</organism>
<dbReference type="OrthoDB" id="9805269at2"/>
<dbReference type="EMBL" id="RKHO01000001">
    <property type="protein sequence ID" value="ROR92012.1"/>
    <property type="molecule type" value="Genomic_DNA"/>
</dbReference>
<dbReference type="InterPro" id="IPR022695">
    <property type="entry name" value="Histidinol_DH_monofunct"/>
</dbReference>
<keyword evidence="7 12" id="KW-0862">Zinc</keyword>
<evidence type="ECO:0000256" key="17">
    <source>
        <dbReference type="PIRSR" id="PIRSR000099-4"/>
    </source>
</evidence>
<feature type="active site" description="Proton acceptor" evidence="12 14">
    <location>
        <position position="331"/>
    </location>
</feature>
<dbReference type="PANTHER" id="PTHR21256">
    <property type="entry name" value="HISTIDINOL DEHYDROGENASE HDH"/>
    <property type="match status" value="1"/>
</dbReference>
<dbReference type="EC" id="1.1.1.23" evidence="4 12"/>
<feature type="binding site" evidence="12 16">
    <location>
        <position position="262"/>
    </location>
    <ligand>
        <name>substrate</name>
    </ligand>
</feature>
<evidence type="ECO:0000256" key="2">
    <source>
        <dbReference type="ARBA" id="ARBA00004940"/>
    </source>
</evidence>
<evidence type="ECO:0000256" key="4">
    <source>
        <dbReference type="ARBA" id="ARBA00012965"/>
    </source>
</evidence>
<keyword evidence="9 12" id="KW-0520">NAD</keyword>
<evidence type="ECO:0000256" key="11">
    <source>
        <dbReference type="ARBA" id="ARBA00049489"/>
    </source>
</evidence>
<dbReference type="Gene3D" id="3.40.50.1980">
    <property type="entry name" value="Nitrogenase molybdenum iron protein domain"/>
    <property type="match status" value="2"/>
</dbReference>
<dbReference type="GO" id="GO:0000105">
    <property type="term" value="P:L-histidine biosynthetic process"/>
    <property type="evidence" value="ECO:0007669"/>
    <property type="project" value="UniProtKB-UniRule"/>
</dbReference>
<feature type="binding site" evidence="12 16">
    <location>
        <position position="332"/>
    </location>
    <ligand>
        <name>substrate</name>
    </ligand>
</feature>
<evidence type="ECO:0000256" key="5">
    <source>
        <dbReference type="ARBA" id="ARBA00016531"/>
    </source>
</evidence>
<keyword evidence="6 12" id="KW-0479">Metal-binding</keyword>
<dbReference type="Proteomes" id="UP000281738">
    <property type="component" value="Unassembled WGS sequence"/>
</dbReference>
<feature type="binding site" evidence="12 17">
    <location>
        <position position="265"/>
    </location>
    <ligand>
        <name>Zn(2+)</name>
        <dbReference type="ChEBI" id="CHEBI:29105"/>
    </ligand>
</feature>
<feature type="active site" description="Proton acceptor" evidence="12 14">
    <location>
        <position position="332"/>
    </location>
</feature>
<dbReference type="SUPFAM" id="SSF53720">
    <property type="entry name" value="ALDH-like"/>
    <property type="match status" value="1"/>
</dbReference>
<feature type="binding site" evidence="12 16">
    <location>
        <position position="424"/>
    </location>
    <ligand>
        <name>substrate</name>
    </ligand>
</feature>
<evidence type="ECO:0000256" key="18">
    <source>
        <dbReference type="RuleBase" id="RU004175"/>
    </source>
</evidence>
<evidence type="ECO:0000256" key="7">
    <source>
        <dbReference type="ARBA" id="ARBA00022833"/>
    </source>
</evidence>
<dbReference type="NCBIfam" id="TIGR00069">
    <property type="entry name" value="hisD"/>
    <property type="match status" value="1"/>
</dbReference>
<proteinExistence type="inferred from homology"/>
<dbReference type="PANTHER" id="PTHR21256:SF2">
    <property type="entry name" value="HISTIDINE BIOSYNTHESIS TRIFUNCTIONAL PROTEIN"/>
    <property type="match status" value="1"/>
</dbReference>
<name>A0A3N2CWT6_9ACTN</name>
<evidence type="ECO:0000256" key="9">
    <source>
        <dbReference type="ARBA" id="ARBA00023027"/>
    </source>
</evidence>
<comment type="catalytic activity">
    <reaction evidence="11 12">
        <text>L-histidinol + 2 NAD(+) + H2O = L-histidine + 2 NADH + 3 H(+)</text>
        <dbReference type="Rhea" id="RHEA:20641"/>
        <dbReference type="ChEBI" id="CHEBI:15377"/>
        <dbReference type="ChEBI" id="CHEBI:15378"/>
        <dbReference type="ChEBI" id="CHEBI:57540"/>
        <dbReference type="ChEBI" id="CHEBI:57595"/>
        <dbReference type="ChEBI" id="CHEBI:57699"/>
        <dbReference type="ChEBI" id="CHEBI:57945"/>
        <dbReference type="EC" id="1.1.1.23"/>
    </reaction>
</comment>
<feature type="binding site" evidence="12 17">
    <location>
        <position position="424"/>
    </location>
    <ligand>
        <name>Zn(2+)</name>
        <dbReference type="ChEBI" id="CHEBI:29105"/>
    </ligand>
</feature>
<dbReference type="InterPro" id="IPR016161">
    <property type="entry name" value="Ald_DH/histidinol_DH"/>
</dbReference>
<evidence type="ECO:0000256" key="15">
    <source>
        <dbReference type="PIRSR" id="PIRSR000099-2"/>
    </source>
</evidence>
<evidence type="ECO:0000256" key="14">
    <source>
        <dbReference type="PIRSR" id="PIRSR000099-1"/>
    </source>
</evidence>
<dbReference type="GO" id="GO:0005829">
    <property type="term" value="C:cytosol"/>
    <property type="evidence" value="ECO:0007669"/>
    <property type="project" value="TreeGrafter"/>
</dbReference>
<accession>A0A3N2CWT6</accession>
<evidence type="ECO:0000313" key="20">
    <source>
        <dbReference type="Proteomes" id="UP000281738"/>
    </source>
</evidence>
<comment type="function">
    <text evidence="1 12">Catalyzes the sequential NAD-dependent oxidations of L-histidinol to L-histidinaldehyde and then to L-histidine.</text>
</comment>
<comment type="pathway">
    <text evidence="2 12">Amino-acid biosynthesis; L-histidine biosynthesis; L-histidine from 5-phospho-alpha-D-ribose 1-diphosphate: step 9/9.</text>
</comment>
<evidence type="ECO:0000313" key="19">
    <source>
        <dbReference type="EMBL" id="ROR92012.1"/>
    </source>
</evidence>
<feature type="binding site" evidence="12 15">
    <location>
        <position position="194"/>
    </location>
    <ligand>
        <name>NAD(+)</name>
        <dbReference type="ChEBI" id="CHEBI:57540"/>
    </ligand>
</feature>